<dbReference type="KEGG" id="aplc:110974922"/>
<organism evidence="2 3">
    <name type="scientific">Acanthaster planci</name>
    <name type="common">Crown-of-thorns starfish</name>
    <dbReference type="NCBI Taxonomy" id="133434"/>
    <lineage>
        <taxon>Eukaryota</taxon>
        <taxon>Metazoa</taxon>
        <taxon>Echinodermata</taxon>
        <taxon>Eleutherozoa</taxon>
        <taxon>Asterozoa</taxon>
        <taxon>Asteroidea</taxon>
        <taxon>Valvatacea</taxon>
        <taxon>Valvatida</taxon>
        <taxon>Acanthasteridae</taxon>
        <taxon>Acanthaster</taxon>
    </lineage>
</organism>
<dbReference type="OrthoDB" id="10062319at2759"/>
<feature type="compositionally biased region" description="Polar residues" evidence="1">
    <location>
        <begin position="275"/>
        <end position="284"/>
    </location>
</feature>
<feature type="region of interest" description="Disordered" evidence="1">
    <location>
        <begin position="153"/>
        <end position="179"/>
    </location>
</feature>
<keyword evidence="2" id="KW-1185">Reference proteome</keyword>
<dbReference type="GeneID" id="110974922"/>
<protein>
    <submittedName>
        <fullName evidence="3">Uncharacterized protein LOC110974922</fullName>
    </submittedName>
</protein>
<evidence type="ECO:0000313" key="2">
    <source>
        <dbReference type="Proteomes" id="UP000694845"/>
    </source>
</evidence>
<evidence type="ECO:0000256" key="1">
    <source>
        <dbReference type="SAM" id="MobiDB-lite"/>
    </source>
</evidence>
<dbReference type="Proteomes" id="UP000694845">
    <property type="component" value="Unplaced"/>
</dbReference>
<feature type="region of interest" description="Disordered" evidence="1">
    <location>
        <begin position="1"/>
        <end position="43"/>
    </location>
</feature>
<feature type="compositionally biased region" description="Basic residues" evidence="1">
    <location>
        <begin position="162"/>
        <end position="172"/>
    </location>
</feature>
<feature type="region of interest" description="Disordered" evidence="1">
    <location>
        <begin position="273"/>
        <end position="300"/>
    </location>
</feature>
<evidence type="ECO:0000313" key="3">
    <source>
        <dbReference type="RefSeq" id="XP_022082582.1"/>
    </source>
</evidence>
<proteinExistence type="predicted"/>
<dbReference type="OMA" id="TPNWKIL"/>
<dbReference type="AlphaFoldDB" id="A0A8B7XQX8"/>
<accession>A0A8B7XQX8</accession>
<sequence length="545" mass="61235">MAIRPSPINGGPCPKYRASPLRKPKEHPDIKVTSHKQTVQHSVRAQKLDERQLSKLFKSLDDLKIKRSLQIDKEISEQEQILENLNNAWEQRRATRGNSSRSTFADSDLSSLLPDQFKRGRRPSLQRSSSNFDLYAFMMRRASDQAVAPYNVSTIRGDKNSPKKSRSSKQLKKFPLQKSTSITLNKDRCDSGLAKAADVDVLPGKSDRIRIMSTSPVSATSLSRSMSIESPPPSTTFHELNVKDGTAPPTPQRFPSGSDWPSQVVSDVNKDASKCAQQKQQRTAHGTRGPIPNRKGREGCEGKRDLRVDAHNEARTHGSLFGKLKKEVSFHFDKEESQRDALGSTGVALGAGIMEKNNILEPSPVSSQSAISQQECKEPDCIFHNKAYRKTHYSDGDEYTIDDYYRTVGVKSAVSPLFVSASSPRSWSRRGMVRPPSPNLSDFLHDFDQGKTAKDSSKCNSAESGSKFLSVRRPLKGSNRERMLKDKEENVRTTFNLMRQKMADLKPCEFNQNYGTPTPNWKILNPLKMRHKINQSNPLHVRWGL</sequence>
<reference evidence="3" key="1">
    <citation type="submission" date="2025-08" db="UniProtKB">
        <authorList>
            <consortium name="RefSeq"/>
        </authorList>
    </citation>
    <scope>IDENTIFICATION</scope>
</reference>
<gene>
    <name evidence="3" type="primary">LOC110974922</name>
</gene>
<dbReference type="RefSeq" id="XP_022082582.1">
    <property type="nucleotide sequence ID" value="XM_022226890.1"/>
</dbReference>
<name>A0A8B7XQX8_ACAPL</name>